<feature type="compositionally biased region" description="Polar residues" evidence="1">
    <location>
        <begin position="1520"/>
        <end position="1531"/>
    </location>
</feature>
<reference evidence="2" key="1">
    <citation type="submission" date="2021-02" db="EMBL/GenBank/DDBJ databases">
        <authorList>
            <person name="Dougan E. K."/>
            <person name="Rhodes N."/>
            <person name="Thang M."/>
            <person name="Chan C."/>
        </authorList>
    </citation>
    <scope>NUCLEOTIDE SEQUENCE</scope>
</reference>
<feature type="compositionally biased region" description="Polar residues" evidence="1">
    <location>
        <begin position="1820"/>
        <end position="1833"/>
    </location>
</feature>
<feature type="compositionally biased region" description="Basic and acidic residues" evidence="1">
    <location>
        <begin position="1706"/>
        <end position="1730"/>
    </location>
</feature>
<feature type="region of interest" description="Disordered" evidence="1">
    <location>
        <begin position="2089"/>
        <end position="2138"/>
    </location>
</feature>
<feature type="compositionally biased region" description="Basic and acidic residues" evidence="1">
    <location>
        <begin position="1654"/>
        <end position="1668"/>
    </location>
</feature>
<organism evidence="2 3">
    <name type="scientific">Symbiodinium natans</name>
    <dbReference type="NCBI Taxonomy" id="878477"/>
    <lineage>
        <taxon>Eukaryota</taxon>
        <taxon>Sar</taxon>
        <taxon>Alveolata</taxon>
        <taxon>Dinophyceae</taxon>
        <taxon>Suessiales</taxon>
        <taxon>Symbiodiniaceae</taxon>
        <taxon>Symbiodinium</taxon>
    </lineage>
</organism>
<proteinExistence type="predicted"/>
<feature type="compositionally biased region" description="Basic and acidic residues" evidence="1">
    <location>
        <begin position="1744"/>
        <end position="1761"/>
    </location>
</feature>
<feature type="compositionally biased region" description="Polar residues" evidence="1">
    <location>
        <begin position="973"/>
        <end position="1001"/>
    </location>
</feature>
<feature type="compositionally biased region" description="Basic residues" evidence="1">
    <location>
        <begin position="1167"/>
        <end position="1179"/>
    </location>
</feature>
<feature type="region of interest" description="Disordered" evidence="1">
    <location>
        <begin position="960"/>
        <end position="1021"/>
    </location>
</feature>
<feature type="compositionally biased region" description="Basic and acidic residues" evidence="1">
    <location>
        <begin position="1919"/>
        <end position="1937"/>
    </location>
</feature>
<feature type="compositionally biased region" description="Basic and acidic residues" evidence="1">
    <location>
        <begin position="561"/>
        <end position="581"/>
    </location>
</feature>
<keyword evidence="3" id="KW-1185">Reference proteome</keyword>
<accession>A0A812PH56</accession>
<feature type="compositionally biased region" description="Basic and acidic residues" evidence="1">
    <location>
        <begin position="2114"/>
        <end position="2123"/>
    </location>
</feature>
<feature type="region of interest" description="Disordered" evidence="1">
    <location>
        <begin position="1812"/>
        <end position="1871"/>
    </location>
</feature>
<feature type="region of interest" description="Disordered" evidence="1">
    <location>
        <begin position="557"/>
        <end position="581"/>
    </location>
</feature>
<dbReference type="Proteomes" id="UP000604046">
    <property type="component" value="Unassembled WGS sequence"/>
</dbReference>
<feature type="region of interest" description="Disordered" evidence="1">
    <location>
        <begin position="371"/>
        <end position="395"/>
    </location>
</feature>
<feature type="region of interest" description="Disordered" evidence="1">
    <location>
        <begin position="1042"/>
        <end position="1188"/>
    </location>
</feature>
<feature type="region of interest" description="Disordered" evidence="1">
    <location>
        <begin position="1892"/>
        <end position="1945"/>
    </location>
</feature>
<feature type="region of interest" description="Disordered" evidence="1">
    <location>
        <begin position="841"/>
        <end position="885"/>
    </location>
</feature>
<evidence type="ECO:0000256" key="1">
    <source>
        <dbReference type="SAM" id="MobiDB-lite"/>
    </source>
</evidence>
<dbReference type="OrthoDB" id="10597528at2759"/>
<feature type="compositionally biased region" description="Basic and acidic residues" evidence="1">
    <location>
        <begin position="1151"/>
        <end position="1166"/>
    </location>
</feature>
<evidence type="ECO:0000313" key="3">
    <source>
        <dbReference type="Proteomes" id="UP000604046"/>
    </source>
</evidence>
<feature type="region of interest" description="Disordered" evidence="1">
    <location>
        <begin position="1432"/>
        <end position="1503"/>
    </location>
</feature>
<evidence type="ECO:0000313" key="2">
    <source>
        <dbReference type="EMBL" id="CAE7353866.1"/>
    </source>
</evidence>
<protein>
    <submittedName>
        <fullName evidence="2">Uncharacterized protein</fullName>
    </submittedName>
</protein>
<gene>
    <name evidence="2" type="ORF">SNAT2548_LOCUS18727</name>
</gene>
<feature type="compositionally biased region" description="Low complexity" evidence="1">
    <location>
        <begin position="2089"/>
        <end position="2113"/>
    </location>
</feature>
<feature type="compositionally biased region" description="Basic and acidic residues" evidence="1">
    <location>
        <begin position="1565"/>
        <end position="1588"/>
    </location>
</feature>
<feature type="region of interest" description="Disordered" evidence="1">
    <location>
        <begin position="1516"/>
        <end position="1762"/>
    </location>
</feature>
<feature type="compositionally biased region" description="Basic and acidic residues" evidence="1">
    <location>
        <begin position="371"/>
        <end position="382"/>
    </location>
</feature>
<dbReference type="EMBL" id="CAJNDS010002154">
    <property type="protein sequence ID" value="CAE7353866.1"/>
    <property type="molecule type" value="Genomic_DNA"/>
</dbReference>
<comment type="caution">
    <text evidence="2">The sequence shown here is derived from an EMBL/GenBank/DDBJ whole genome shotgun (WGS) entry which is preliminary data.</text>
</comment>
<feature type="compositionally biased region" description="Basic and acidic residues" evidence="1">
    <location>
        <begin position="1627"/>
        <end position="1638"/>
    </location>
</feature>
<sequence length="2138" mass="228901">MADMVASTQQSFNIQDQFTIALSLLKGCPSSQVTKTGDILKALVEDVRPNLLKELLAMDHVSLGPGKVRLSSAQKLLSGLPQEDQAMVADILPSKVVKEITVKVLEDAAADDASDMKGHAGGYFDPNIDISKRCRKSLMTRLIKKLNSQEIKVLFDELGKRTKTAILIDIFDYQDPKDLELCAEMIFVEPSVKAFVKGLCDEANEQFLVQTAHRAGQDKALALVAPDKVQKEAPRAVQRHNEMVQTAFSCVSEELILTRKEQIEEAFDPTGSWMVTQWQTDSSPVEQDKEKHTEATEQALEAARQAEQEMDAFEAATRAEQEAAAAIAAAMAEKQEALEKAEESAAAAESARAEVQKREEEMRLFKEQMEKELQEAAARARAEAQAAHTGPEGGQDEELLAQAVARAQAEAAAAAEAAMKEKEAALLEAQRKAEEEAAAAIAREQAAAEAAAEIKAREAEAQAARERAEQQASLQRKASTVAAEEAARAMAQAQAVASAAQKEREAVEKAKAAWEARQAEEAEALKAAEQARDEALAAAACAQVAFETAAGAVTDVASSHMTEEERQALQEKAEKERQAKEQAEQAVQKAAEALKAAKQRADEAEHQSREAAISAQFKALGKLSRVQAAYATLEERLRIQEEATEQALKREHEAAEREEKLAYLVAAKALAKEVFHHHRAAQTLLAIEQGDSPEKWRMALDVLNDGPDQLRSDVRLEVAKLATQWLAQFRLQEGEESLQESVGDKTLAAMKDFVDGSVNFLAVARSVQTTPQTWNGAGDAANEAVKQSLGELASLGGNVGLMAQDANYQLQVVENALQAAKQQAAHAPQPVHHTVVTPSMTAQATGEAEETAQLQQPYRQQPQAHQEQPHQEQQPGQQLQHEQQQQLLQQQQQEVAALLLGGVAPETVQVHVLQDPERPMALVTAGTASEGLLSMSMDPLERRNAILAAAKAIEAGITPSTSSASLANPPAFASTSCPPSQANMFASSSEQSLQAGISQELPSAPSKVPTESMPPLAELGLDAGQVPPQVLEAGGAGITQATSSASVATPPALGNTSSPPSQANMPASSSEQSLQAAGLSQEPPPAPAPSAKAPQVPSVLVTASEDSPRDPAKPLSPRSGAQAEGLQKPARRRKSSLEDLIGSTQDNRLGVVEKPRRLSRSREPLKKTTKKSTSRRLLHVKSSGGRSGEAVTAELDDVGEDLELESKMLAKHMAVSIGKAAGIGNQSPHDAALTAAASIHQAMLEKGVTAEEAVEFASFCSGLAASEAAQMQSATPENAASIAAAEAQAAALAAGCPSDLALQCGALAVGAVVAKLAAQRGWNPSDAATMAGQFLRRFVDSHSVAHDHYVAMTAMATHEAAEAVALANGFAPRRAAEIGAEEAARITAQILHSKLRSFADDAVRNLSAGTDSSSLSGTSVAKVMSASGGFSAIQSPQGANGAAAQQSPRPPSMEFGRRPLPVSARRAEGDGMSSQGLPPVTPREAAQQQQLSQPQPSRPKPRMSIADLTLPALQARRPSQAPTAAESNVSANEKYPETSRILNYAQNPRPHDHSRSSRSASPGMDRQHTEPGPGVEHKPSTRLQEFRRPSMLSMQSFEVPLPSRDFPAAPAPTLGNRPRLQGWQRMPKQEEASPERGRRNSAIRSPHYDATSSPERRTDHRSEPVSPREEEDDSESQNLSPRPVEELLRPKPPSSFQALPPQDQRPTARERPTPRLRGPERAEKVIRDAGRAQTFLQEMQRAQKQREGALVKPPKRDERSRPANIAAELRVAAIRSSQPQDVSPGKSRRRGSLLMNLEKKADPFAPDVDALYVGTGAPRPQQSPSMSEVSSRMASKAVASPTRVRTEATDDAETQMRTSRHEARLPSRGPEAIENLQDVLSVSVMSTDSKGFAKPFKPAKESEAPANVPGLEADTLEPLPRKAESRNPRSAERERPPDTPGSEAEVLVKRVRMSLDRKFGSVDAAFMNMSARMSRLSARNGAEGGQTAEEKEDRALMDLRQCMVESGVAFKDATLFLQAMRSGLGGAPPSMQDVATSLVPGHLLQDAIDQAKKKTAFSLSGRDDPNINLDSIRGISNLDARSILERPGAPVVLPAAPPAGASARSRSGSQSPGKRSERSERSHSRSPSKSKVPTASQA</sequence>
<feature type="compositionally biased region" description="Polar residues" evidence="1">
    <location>
        <begin position="1432"/>
        <end position="1447"/>
    </location>
</feature>
<name>A0A812PH56_9DINO</name>
<feature type="compositionally biased region" description="Polar residues" evidence="1">
    <location>
        <begin position="1054"/>
        <end position="1075"/>
    </location>
</feature>